<evidence type="ECO:0000313" key="2">
    <source>
        <dbReference type="Proteomes" id="UP001196413"/>
    </source>
</evidence>
<dbReference type="AlphaFoldDB" id="A0AAD5QKZ7"/>
<evidence type="ECO:0000313" key="1">
    <source>
        <dbReference type="EMBL" id="KAJ1354447.1"/>
    </source>
</evidence>
<comment type="caution">
    <text evidence="1">The sequence shown here is derived from an EMBL/GenBank/DDBJ whole genome shotgun (WGS) entry which is preliminary data.</text>
</comment>
<name>A0AAD5QKZ7_PARTN</name>
<keyword evidence="2" id="KW-1185">Reference proteome</keyword>
<sequence>MAAYRNVDFLSCIEQNAVGVFARERNNKAKQTILLPSLEREVDSERMIEDKIRHLKTC</sequence>
<proteinExistence type="predicted"/>
<reference evidence="1" key="1">
    <citation type="submission" date="2021-06" db="EMBL/GenBank/DDBJ databases">
        <title>Parelaphostrongylus tenuis whole genome reference sequence.</title>
        <authorList>
            <person name="Garwood T.J."/>
            <person name="Larsen P.A."/>
            <person name="Fountain-Jones N.M."/>
            <person name="Garbe J.R."/>
            <person name="Macchietto M.G."/>
            <person name="Kania S.A."/>
            <person name="Gerhold R.W."/>
            <person name="Richards J.E."/>
            <person name="Wolf T.M."/>
        </authorList>
    </citation>
    <scope>NUCLEOTIDE SEQUENCE</scope>
    <source>
        <strain evidence="1">MNPRO001-30</strain>
        <tissue evidence="1">Meninges</tissue>
    </source>
</reference>
<dbReference type="Proteomes" id="UP001196413">
    <property type="component" value="Unassembled WGS sequence"/>
</dbReference>
<organism evidence="1 2">
    <name type="scientific">Parelaphostrongylus tenuis</name>
    <name type="common">Meningeal worm</name>
    <dbReference type="NCBI Taxonomy" id="148309"/>
    <lineage>
        <taxon>Eukaryota</taxon>
        <taxon>Metazoa</taxon>
        <taxon>Ecdysozoa</taxon>
        <taxon>Nematoda</taxon>
        <taxon>Chromadorea</taxon>
        <taxon>Rhabditida</taxon>
        <taxon>Rhabditina</taxon>
        <taxon>Rhabditomorpha</taxon>
        <taxon>Strongyloidea</taxon>
        <taxon>Metastrongylidae</taxon>
        <taxon>Parelaphostrongylus</taxon>
    </lineage>
</organism>
<dbReference type="EMBL" id="JAHQIW010002087">
    <property type="protein sequence ID" value="KAJ1354447.1"/>
    <property type="molecule type" value="Genomic_DNA"/>
</dbReference>
<gene>
    <name evidence="1" type="ORF">KIN20_011384</name>
</gene>
<protein>
    <submittedName>
        <fullName evidence="1">Uncharacterized protein</fullName>
    </submittedName>
</protein>
<accession>A0AAD5QKZ7</accession>